<dbReference type="InterPro" id="IPR029046">
    <property type="entry name" value="LolA/LolB/LppX"/>
</dbReference>
<keyword evidence="8 10" id="KW-0653">Protein transport</keyword>
<evidence type="ECO:0000313" key="11">
    <source>
        <dbReference type="EMBL" id="RBP36777.1"/>
    </source>
</evidence>
<keyword evidence="6 10" id="KW-0732">Signal</keyword>
<keyword evidence="9 10" id="KW-0143">Chaperone</keyword>
<dbReference type="CDD" id="cd16325">
    <property type="entry name" value="LolA"/>
    <property type="match status" value="1"/>
</dbReference>
<dbReference type="GO" id="GO:0044874">
    <property type="term" value="P:lipoprotein localization to outer membrane"/>
    <property type="evidence" value="ECO:0007669"/>
    <property type="project" value="UniProtKB-UniRule"/>
</dbReference>
<dbReference type="PANTHER" id="PTHR35869:SF1">
    <property type="entry name" value="OUTER-MEMBRANE LIPOPROTEIN CARRIER PROTEIN"/>
    <property type="match status" value="1"/>
</dbReference>
<dbReference type="NCBIfam" id="TIGR00547">
    <property type="entry name" value="lolA"/>
    <property type="match status" value="1"/>
</dbReference>
<evidence type="ECO:0000256" key="10">
    <source>
        <dbReference type="HAMAP-Rule" id="MF_00240"/>
    </source>
</evidence>
<name>A0A366H738_9BURK</name>
<comment type="similarity">
    <text evidence="2 10">Belongs to the LolA family.</text>
</comment>
<reference evidence="11 12" key="1">
    <citation type="submission" date="2018-06" db="EMBL/GenBank/DDBJ databases">
        <title>Genomic Encyclopedia of Type Strains, Phase IV (KMG-IV): sequencing the most valuable type-strain genomes for metagenomic binning, comparative biology and taxonomic classification.</title>
        <authorList>
            <person name="Goeker M."/>
        </authorList>
    </citation>
    <scope>NUCLEOTIDE SEQUENCE [LARGE SCALE GENOMIC DNA]</scope>
    <source>
        <strain evidence="11 12">DSM 25520</strain>
    </source>
</reference>
<dbReference type="NCBIfam" id="NF000661">
    <property type="entry name" value="PRK00031.1-3"/>
    <property type="match status" value="1"/>
</dbReference>
<dbReference type="Gene3D" id="2.50.20.10">
    <property type="entry name" value="Lipoprotein localisation LolA/LolB/LppX"/>
    <property type="match status" value="1"/>
</dbReference>
<accession>A0A366H738</accession>
<comment type="subunit">
    <text evidence="3 10">Monomer.</text>
</comment>
<dbReference type="GO" id="GO:0042953">
    <property type="term" value="P:lipoprotein transport"/>
    <property type="evidence" value="ECO:0007669"/>
    <property type="project" value="InterPro"/>
</dbReference>
<evidence type="ECO:0000256" key="1">
    <source>
        <dbReference type="ARBA" id="ARBA00004418"/>
    </source>
</evidence>
<organism evidence="11 12">
    <name type="scientific">Eoetvoesiella caeni</name>
    <dbReference type="NCBI Taxonomy" id="645616"/>
    <lineage>
        <taxon>Bacteria</taxon>
        <taxon>Pseudomonadati</taxon>
        <taxon>Pseudomonadota</taxon>
        <taxon>Betaproteobacteria</taxon>
        <taxon>Burkholderiales</taxon>
        <taxon>Alcaligenaceae</taxon>
        <taxon>Eoetvoesiella</taxon>
    </lineage>
</organism>
<comment type="function">
    <text evidence="10">Participates in the translocation of lipoproteins from the inner membrane to the outer membrane. Only forms a complex with a lipoprotein if the residue after the N-terminal Cys is not an aspartate (The Asp acts as a targeting signal to indicate that the lipoprotein should stay in the inner membrane).</text>
</comment>
<comment type="subcellular location">
    <subcellularLocation>
        <location evidence="1 10">Periplasm</location>
    </subcellularLocation>
</comment>
<evidence type="ECO:0000256" key="6">
    <source>
        <dbReference type="ARBA" id="ARBA00022729"/>
    </source>
</evidence>
<keyword evidence="5 10" id="KW-0813">Transport</keyword>
<comment type="caution">
    <text evidence="11">The sequence shown here is derived from an EMBL/GenBank/DDBJ whole genome shotgun (WGS) entry which is preliminary data.</text>
</comment>
<evidence type="ECO:0000313" key="12">
    <source>
        <dbReference type="Proteomes" id="UP000253628"/>
    </source>
</evidence>
<dbReference type="PANTHER" id="PTHR35869">
    <property type="entry name" value="OUTER-MEMBRANE LIPOPROTEIN CARRIER PROTEIN"/>
    <property type="match status" value="1"/>
</dbReference>
<gene>
    <name evidence="10" type="primary">lolA</name>
    <name evidence="11" type="ORF">DFR37_11185</name>
</gene>
<dbReference type="InterPro" id="IPR018323">
    <property type="entry name" value="OM_lipoprot_carrier_LolA_Pbac"/>
</dbReference>
<dbReference type="Proteomes" id="UP000253628">
    <property type="component" value="Unassembled WGS sequence"/>
</dbReference>
<evidence type="ECO:0000256" key="7">
    <source>
        <dbReference type="ARBA" id="ARBA00022764"/>
    </source>
</evidence>
<dbReference type="Pfam" id="PF03548">
    <property type="entry name" value="LolA"/>
    <property type="match status" value="1"/>
</dbReference>
<keyword evidence="12" id="KW-1185">Reference proteome</keyword>
<keyword evidence="7 10" id="KW-0574">Periplasm</keyword>
<keyword evidence="11" id="KW-0449">Lipoprotein</keyword>
<proteinExistence type="inferred from homology"/>
<evidence type="ECO:0000256" key="5">
    <source>
        <dbReference type="ARBA" id="ARBA00022448"/>
    </source>
</evidence>
<dbReference type="EMBL" id="QNRQ01000011">
    <property type="protein sequence ID" value="RBP36777.1"/>
    <property type="molecule type" value="Genomic_DNA"/>
</dbReference>
<evidence type="ECO:0000256" key="2">
    <source>
        <dbReference type="ARBA" id="ARBA00007615"/>
    </source>
</evidence>
<dbReference type="RefSeq" id="WP_113934474.1">
    <property type="nucleotide sequence ID" value="NZ_JACCEU010000003.1"/>
</dbReference>
<protein>
    <recommendedName>
        <fullName evidence="4 10">Outer-membrane lipoprotein carrier protein</fullName>
    </recommendedName>
</protein>
<evidence type="ECO:0000256" key="3">
    <source>
        <dbReference type="ARBA" id="ARBA00011245"/>
    </source>
</evidence>
<dbReference type="InterPro" id="IPR004564">
    <property type="entry name" value="OM_lipoprot_carrier_LolA-like"/>
</dbReference>
<evidence type="ECO:0000256" key="9">
    <source>
        <dbReference type="ARBA" id="ARBA00023186"/>
    </source>
</evidence>
<dbReference type="GO" id="GO:0042597">
    <property type="term" value="C:periplasmic space"/>
    <property type="evidence" value="ECO:0007669"/>
    <property type="project" value="UniProtKB-SubCell"/>
</dbReference>
<dbReference type="SUPFAM" id="SSF89392">
    <property type="entry name" value="Prokaryotic lipoproteins and lipoprotein localization factors"/>
    <property type="match status" value="1"/>
</dbReference>
<dbReference type="OrthoDB" id="9787361at2"/>
<dbReference type="AlphaFoldDB" id="A0A366H738"/>
<evidence type="ECO:0000256" key="8">
    <source>
        <dbReference type="ARBA" id="ARBA00022927"/>
    </source>
</evidence>
<feature type="signal peptide" evidence="10">
    <location>
        <begin position="1"/>
        <end position="21"/>
    </location>
</feature>
<feature type="chain" id="PRO_5017090106" description="Outer-membrane lipoprotein carrier protein" evidence="10">
    <location>
        <begin position="22"/>
        <end position="206"/>
    </location>
</feature>
<sequence precursor="true">MRIKNLVLAAVLAASPLVAWSADAPAQLRQFIDKVASATGDFTQQTTGQGRSKPQQDGQFAFQRPGKFRWDVKQPYEQLVVSDGATVYQYDPDLAQVTQRTVDKSIGASPAAILFGSGSLDESFNISALPDNDGLQWLRAKPRSSDAGFAYVDIGFRNNLPARLQLLDSFGQTTRIDLSNIKANPSLPASEFKFVPPKGVDVVKMQ</sequence>
<dbReference type="HAMAP" id="MF_00240">
    <property type="entry name" value="LolA"/>
    <property type="match status" value="1"/>
</dbReference>
<evidence type="ECO:0000256" key="4">
    <source>
        <dbReference type="ARBA" id="ARBA00014035"/>
    </source>
</evidence>